<dbReference type="EMBL" id="KZ857406">
    <property type="protein sequence ID" value="RDX49287.1"/>
    <property type="molecule type" value="Genomic_DNA"/>
</dbReference>
<evidence type="ECO:0008006" key="3">
    <source>
        <dbReference type="Google" id="ProtNLM"/>
    </source>
</evidence>
<dbReference type="OrthoDB" id="2790700at2759"/>
<dbReference type="SUPFAM" id="SSF52540">
    <property type="entry name" value="P-loop containing nucleoside triphosphate hydrolases"/>
    <property type="match status" value="1"/>
</dbReference>
<dbReference type="Proteomes" id="UP000256964">
    <property type="component" value="Unassembled WGS sequence"/>
</dbReference>
<evidence type="ECO:0000313" key="1">
    <source>
        <dbReference type="EMBL" id="RDX49287.1"/>
    </source>
</evidence>
<accession>A0A371D9S9</accession>
<organism evidence="1 2">
    <name type="scientific">Lentinus brumalis</name>
    <dbReference type="NCBI Taxonomy" id="2498619"/>
    <lineage>
        <taxon>Eukaryota</taxon>
        <taxon>Fungi</taxon>
        <taxon>Dikarya</taxon>
        <taxon>Basidiomycota</taxon>
        <taxon>Agaricomycotina</taxon>
        <taxon>Agaricomycetes</taxon>
        <taxon>Polyporales</taxon>
        <taxon>Polyporaceae</taxon>
        <taxon>Lentinus</taxon>
    </lineage>
</organism>
<sequence length="119" mass="13191">MPSTVDTEDGSPPYIFSSAEGRLLCRNIISKKLGFDPHDYQLDRVCQALDGFDLLAVTPTGSGKTGFMTMYLLVMHAIMGDPSLCDNPPPHFRKDASMVVVCPTKSLELDMRRPPRTQM</sequence>
<name>A0A371D9S9_9APHY</name>
<protein>
    <recommendedName>
        <fullName evidence="3">DEAD/DEAH box helicase domain-containing protein</fullName>
    </recommendedName>
</protein>
<evidence type="ECO:0000313" key="2">
    <source>
        <dbReference type="Proteomes" id="UP000256964"/>
    </source>
</evidence>
<proteinExistence type="predicted"/>
<dbReference type="AlphaFoldDB" id="A0A371D9S9"/>
<dbReference type="InterPro" id="IPR027417">
    <property type="entry name" value="P-loop_NTPase"/>
</dbReference>
<dbReference type="Gene3D" id="3.40.50.300">
    <property type="entry name" value="P-loop containing nucleotide triphosphate hydrolases"/>
    <property type="match status" value="1"/>
</dbReference>
<gene>
    <name evidence="1" type="ORF">OH76DRAFT_1403856</name>
</gene>
<keyword evidence="2" id="KW-1185">Reference proteome</keyword>
<reference evidence="1 2" key="1">
    <citation type="journal article" date="2018" name="Biotechnol. Biofuels">
        <title>Integrative visual omics of the white-rot fungus Polyporus brumalis exposes the biotechnological potential of its oxidative enzymes for delignifying raw plant biomass.</title>
        <authorList>
            <person name="Miyauchi S."/>
            <person name="Rancon A."/>
            <person name="Drula E."/>
            <person name="Hage H."/>
            <person name="Chaduli D."/>
            <person name="Favel A."/>
            <person name="Grisel S."/>
            <person name="Henrissat B."/>
            <person name="Herpoel-Gimbert I."/>
            <person name="Ruiz-Duenas F.J."/>
            <person name="Chevret D."/>
            <person name="Hainaut M."/>
            <person name="Lin J."/>
            <person name="Wang M."/>
            <person name="Pangilinan J."/>
            <person name="Lipzen A."/>
            <person name="Lesage-Meessen L."/>
            <person name="Navarro D."/>
            <person name="Riley R."/>
            <person name="Grigoriev I.V."/>
            <person name="Zhou S."/>
            <person name="Raouche S."/>
            <person name="Rosso M.N."/>
        </authorList>
    </citation>
    <scope>NUCLEOTIDE SEQUENCE [LARGE SCALE GENOMIC DNA]</scope>
    <source>
        <strain evidence="1 2">BRFM 1820</strain>
    </source>
</reference>